<reference evidence="3 4" key="1">
    <citation type="journal article" date="2014" name="Int. J. Syst. Evol. Microbiol.">
        <title>Listeria floridensis sp. nov., Listeria aquatica sp. nov., Listeria cornellensis sp. nov., Listeria riparia sp. nov. and Listeria grandensis sp. nov., from agricultural and natural environments.</title>
        <authorList>
            <person name="den Bakker H.C."/>
            <person name="Warchocki S."/>
            <person name="Wright E.M."/>
            <person name="Allred A.F."/>
            <person name="Ahlstrom C."/>
            <person name="Manuel C.S."/>
            <person name="Stasiewicz M.J."/>
            <person name="Burrell A."/>
            <person name="Roof S."/>
            <person name="Strawn L."/>
            <person name="Fortes E.D."/>
            <person name="Nightingale K.K."/>
            <person name="Kephart D."/>
            <person name="Wiedmann M."/>
        </authorList>
    </citation>
    <scope>NUCLEOTIDE SEQUENCE [LARGE SCALE GENOMIC DNA]</scope>
    <source>
        <strain evidence="3 4">FSL S10-1187</strain>
    </source>
</reference>
<feature type="region of interest" description="Disordered" evidence="1">
    <location>
        <begin position="44"/>
        <end position="80"/>
    </location>
</feature>
<keyword evidence="4" id="KW-1185">Reference proteome</keyword>
<organism evidence="3 4">
    <name type="scientific">Listeria floridensis FSL S10-1187</name>
    <dbReference type="NCBI Taxonomy" id="1265817"/>
    <lineage>
        <taxon>Bacteria</taxon>
        <taxon>Bacillati</taxon>
        <taxon>Bacillota</taxon>
        <taxon>Bacilli</taxon>
        <taxon>Bacillales</taxon>
        <taxon>Listeriaceae</taxon>
        <taxon>Listeria</taxon>
    </lineage>
</organism>
<dbReference type="Pfam" id="PF13731">
    <property type="entry name" value="WxL"/>
    <property type="match status" value="1"/>
</dbReference>
<name>A0ABN0RHU3_9LIST</name>
<accession>A0ABN0RHU3</accession>
<evidence type="ECO:0000259" key="2">
    <source>
        <dbReference type="Pfam" id="PF13731"/>
    </source>
</evidence>
<dbReference type="EMBL" id="AODF01000004">
    <property type="protein sequence ID" value="EUJ33414.1"/>
    <property type="molecule type" value="Genomic_DNA"/>
</dbReference>
<sequence>MGEKVVKTVLAAAVMGVVASGGAYSAKAVDYKSNLLVEFTPNDEITLPVDPTNPSVSFDPREGPTDPTDPSGPQKGTAGPLSIDYASSLSFGTQKISPVDQVYQAEAQKFGGSRGDGPNYIQVTDNRGTEAGWSLKVKQQGQFTSETDKKELVGAELVFSNGTINTASTSPKPSTVQSTFSLTPDGTGVAEKIMAASAGEGSGTYVLAFGDDASAAKSISLKVPGKSTKYADKYSTTLLWTLEDTPANQ</sequence>
<comment type="caution">
    <text evidence="3">The sequence shown here is derived from an EMBL/GenBank/DDBJ whole genome shotgun (WGS) entry which is preliminary data.</text>
</comment>
<feature type="domain" description="WxL" evidence="2">
    <location>
        <begin position="28"/>
        <end position="246"/>
    </location>
</feature>
<proteinExistence type="predicted"/>
<gene>
    <name evidence="3" type="ORF">MFLO_02638</name>
</gene>
<protein>
    <submittedName>
        <fullName evidence="3">Cell surface protein with WxL domain</fullName>
    </submittedName>
</protein>
<evidence type="ECO:0000256" key="1">
    <source>
        <dbReference type="SAM" id="MobiDB-lite"/>
    </source>
</evidence>
<dbReference type="RefSeq" id="WP_036096120.1">
    <property type="nucleotide sequence ID" value="NZ_AODF01000004.1"/>
</dbReference>
<evidence type="ECO:0000313" key="4">
    <source>
        <dbReference type="Proteomes" id="UP000019249"/>
    </source>
</evidence>
<dbReference type="Proteomes" id="UP000019249">
    <property type="component" value="Unassembled WGS sequence"/>
</dbReference>
<dbReference type="InterPro" id="IPR027994">
    <property type="entry name" value="WxL_dom"/>
</dbReference>
<evidence type="ECO:0000313" key="3">
    <source>
        <dbReference type="EMBL" id="EUJ33414.1"/>
    </source>
</evidence>